<reference evidence="2 3" key="1">
    <citation type="submission" date="2019-03" db="EMBL/GenBank/DDBJ databases">
        <title>Genomic Encyclopedia of Type Strains, Phase IV (KMG-IV): sequencing the most valuable type-strain genomes for metagenomic binning, comparative biology and taxonomic classification.</title>
        <authorList>
            <person name="Goeker M."/>
        </authorList>
    </citation>
    <scope>NUCLEOTIDE SEQUENCE [LARGE SCALE GENOMIC DNA]</scope>
    <source>
        <strain evidence="2 3">DSM 21667</strain>
    </source>
</reference>
<evidence type="ECO:0000313" key="3">
    <source>
        <dbReference type="Proteomes" id="UP000295293"/>
    </source>
</evidence>
<protein>
    <submittedName>
        <fullName evidence="2">Uncharacterized protein</fullName>
    </submittedName>
</protein>
<dbReference type="EMBL" id="SNZH01000032">
    <property type="protein sequence ID" value="TDR36056.1"/>
    <property type="molecule type" value="Genomic_DNA"/>
</dbReference>
<dbReference type="AlphaFoldDB" id="A0A4R6YHK9"/>
<evidence type="ECO:0000313" key="2">
    <source>
        <dbReference type="EMBL" id="TDR36056.1"/>
    </source>
</evidence>
<keyword evidence="3" id="KW-1185">Reference proteome</keyword>
<organism evidence="2 3">
    <name type="scientific">Tahibacter aquaticus</name>
    <dbReference type="NCBI Taxonomy" id="520092"/>
    <lineage>
        <taxon>Bacteria</taxon>
        <taxon>Pseudomonadati</taxon>
        <taxon>Pseudomonadota</taxon>
        <taxon>Gammaproteobacteria</taxon>
        <taxon>Lysobacterales</taxon>
        <taxon>Rhodanobacteraceae</taxon>
        <taxon>Tahibacter</taxon>
    </lineage>
</organism>
<comment type="caution">
    <text evidence="2">The sequence shown here is derived from an EMBL/GenBank/DDBJ whole genome shotgun (WGS) entry which is preliminary data.</text>
</comment>
<accession>A0A4R6YHK9</accession>
<proteinExistence type="predicted"/>
<feature type="region of interest" description="Disordered" evidence="1">
    <location>
        <begin position="186"/>
        <end position="207"/>
    </location>
</feature>
<dbReference type="Proteomes" id="UP000295293">
    <property type="component" value="Unassembled WGS sequence"/>
</dbReference>
<name>A0A4R6YHK9_9GAMM</name>
<gene>
    <name evidence="2" type="ORF">DFR29_13211</name>
</gene>
<evidence type="ECO:0000256" key="1">
    <source>
        <dbReference type="SAM" id="MobiDB-lite"/>
    </source>
</evidence>
<sequence>MRTSLSTELLKVADERELSCELRRMDFVMPDRNKRTKDQVEVHGIVQLLATLSDDYWHFPIRLVHRDRPDFLIETHTRRIGVEHVEVVSPLEAKMDGLRAEGHGAEVHFIRRAAIGADSKQVQTHRTTGAGGKGRRCGDRWVVWRCRGRRLGSGDGRRFGRQSHQSPQPRLRTVRRNVVGHVRQLAGSRTESAQSCGPVPAGPRCRS</sequence>